<accession>A0AA36F5D6</accession>
<name>A0AA36F5D6_OCTVU</name>
<sequence length="78" mass="8975">MTSNSVETMIMYEKAGDLMKTYLDPCLVCSGSELHKHRGFILALIKFASSKNRTFHVEAEREIVLQQQFLRVSNEYSC</sequence>
<protein>
    <submittedName>
        <fullName evidence="1">Uncharacterized protein</fullName>
    </submittedName>
</protein>
<evidence type="ECO:0000313" key="2">
    <source>
        <dbReference type="Proteomes" id="UP001162480"/>
    </source>
</evidence>
<reference evidence="1" key="1">
    <citation type="submission" date="2023-08" db="EMBL/GenBank/DDBJ databases">
        <authorList>
            <person name="Alioto T."/>
            <person name="Alioto T."/>
            <person name="Gomez Garrido J."/>
        </authorList>
    </citation>
    <scope>NUCLEOTIDE SEQUENCE</scope>
</reference>
<dbReference type="AlphaFoldDB" id="A0AA36F5D6"/>
<dbReference type="EMBL" id="OX597820">
    <property type="protein sequence ID" value="CAI9726381.1"/>
    <property type="molecule type" value="Genomic_DNA"/>
</dbReference>
<evidence type="ECO:0000313" key="1">
    <source>
        <dbReference type="EMBL" id="CAI9726381.1"/>
    </source>
</evidence>
<gene>
    <name evidence="1" type="ORF">OCTVUL_1B014530</name>
</gene>
<dbReference type="Proteomes" id="UP001162480">
    <property type="component" value="Chromosome 7"/>
</dbReference>
<organism evidence="1 2">
    <name type="scientific">Octopus vulgaris</name>
    <name type="common">Common octopus</name>
    <dbReference type="NCBI Taxonomy" id="6645"/>
    <lineage>
        <taxon>Eukaryota</taxon>
        <taxon>Metazoa</taxon>
        <taxon>Spiralia</taxon>
        <taxon>Lophotrochozoa</taxon>
        <taxon>Mollusca</taxon>
        <taxon>Cephalopoda</taxon>
        <taxon>Coleoidea</taxon>
        <taxon>Octopodiformes</taxon>
        <taxon>Octopoda</taxon>
        <taxon>Incirrata</taxon>
        <taxon>Octopodidae</taxon>
        <taxon>Octopus</taxon>
    </lineage>
</organism>
<proteinExistence type="predicted"/>
<keyword evidence="2" id="KW-1185">Reference proteome</keyword>